<dbReference type="AlphaFoldDB" id="A0A4R7KV56"/>
<comment type="subcellular location">
    <subcellularLocation>
        <location evidence="2">Membrane</location>
    </subcellularLocation>
</comment>
<evidence type="ECO:0000256" key="6">
    <source>
        <dbReference type="ARBA" id="ARBA00022777"/>
    </source>
</evidence>
<protein>
    <recommendedName>
        <fullName evidence="3">histidine kinase</fullName>
        <ecNumber evidence="3">2.7.13.3</ecNumber>
    </recommendedName>
</protein>
<keyword evidence="12" id="KW-1185">Reference proteome</keyword>
<dbReference type="Pfam" id="PF00672">
    <property type="entry name" value="HAMP"/>
    <property type="match status" value="1"/>
</dbReference>
<dbReference type="Gene3D" id="3.30.565.10">
    <property type="entry name" value="Histidine kinase-like ATPase, C-terminal domain"/>
    <property type="match status" value="1"/>
</dbReference>
<dbReference type="InterPro" id="IPR003661">
    <property type="entry name" value="HisK_dim/P_dom"/>
</dbReference>
<dbReference type="GO" id="GO:0005886">
    <property type="term" value="C:plasma membrane"/>
    <property type="evidence" value="ECO:0007669"/>
    <property type="project" value="TreeGrafter"/>
</dbReference>
<dbReference type="SUPFAM" id="SSF47384">
    <property type="entry name" value="Homodimeric domain of signal transducing histidine kinase"/>
    <property type="match status" value="1"/>
</dbReference>
<sequence>MRYKLGNKLSITYAIIAVVTVGMIAALFNLFVEKYFIEYVKANNETMIHTITHSIEHQYHNVDKWDKNKLRAISDDALKEGLILVIKDKEGRVIWDTSKNKGMSDELLLSYIENNMRRRYKNWNGKIEKKEVPLYYEGEELGSAVIKYYGPFYFTENEFDYINVRSRIIRLVMMVSISLSVLLGIIISRQISVPIEKAIRITKLISEGNYKTKIDIKSNAVEIDELVKAVNLLGEKLEKQNTMRKRIVSDIAHELRTPLAAIQSYLETLIEGVWEPTIDKLNNIYREVLRVNRLVGDLSKLTRYESETDNLNIQLLDLDEVISRIIMNFSSEIHKKDIRLKVDTNVKSIYADEDKISQVIVNILSNSIKYTDTGGEITITTYENNSKVFIKVKDNGIGIPPEDLPHVFERFYRVDKSRQRNTGGSGIGLTITKAIVEAHRGNIRIES</sequence>
<feature type="domain" description="Histidine kinase" evidence="9">
    <location>
        <begin position="250"/>
        <end position="447"/>
    </location>
</feature>
<name>A0A4R7KV56_9CLOT</name>
<dbReference type="PANTHER" id="PTHR45453">
    <property type="entry name" value="PHOSPHATE REGULON SENSOR PROTEIN PHOR"/>
    <property type="match status" value="1"/>
</dbReference>
<dbReference type="Gene3D" id="1.10.287.130">
    <property type="match status" value="1"/>
</dbReference>
<dbReference type="SMART" id="SM00388">
    <property type="entry name" value="HisKA"/>
    <property type="match status" value="1"/>
</dbReference>
<dbReference type="PROSITE" id="PS50885">
    <property type="entry name" value="HAMP"/>
    <property type="match status" value="1"/>
</dbReference>
<dbReference type="PRINTS" id="PR00344">
    <property type="entry name" value="BCTRLSENSOR"/>
</dbReference>
<dbReference type="PROSITE" id="PS50109">
    <property type="entry name" value="HIS_KIN"/>
    <property type="match status" value="1"/>
</dbReference>
<evidence type="ECO:0000256" key="7">
    <source>
        <dbReference type="ARBA" id="ARBA00023012"/>
    </source>
</evidence>
<feature type="transmembrane region" description="Helical" evidence="8">
    <location>
        <begin position="168"/>
        <end position="187"/>
    </location>
</feature>
<dbReference type="PANTHER" id="PTHR45453:SF1">
    <property type="entry name" value="PHOSPHATE REGULON SENSOR PROTEIN PHOR"/>
    <property type="match status" value="1"/>
</dbReference>
<evidence type="ECO:0000313" key="12">
    <source>
        <dbReference type="Proteomes" id="UP000295325"/>
    </source>
</evidence>
<feature type="transmembrane region" description="Helical" evidence="8">
    <location>
        <begin position="12"/>
        <end position="32"/>
    </location>
</feature>
<comment type="caution">
    <text evidence="11">The sequence shown here is derived from an EMBL/GenBank/DDBJ whole genome shotgun (WGS) entry which is preliminary data.</text>
</comment>
<dbReference type="SMART" id="SM00387">
    <property type="entry name" value="HATPase_c"/>
    <property type="match status" value="1"/>
</dbReference>
<accession>A0A4R7KV56</accession>
<evidence type="ECO:0000259" key="10">
    <source>
        <dbReference type="PROSITE" id="PS50885"/>
    </source>
</evidence>
<keyword evidence="4" id="KW-0597">Phosphoprotein</keyword>
<dbReference type="SUPFAM" id="SSF55874">
    <property type="entry name" value="ATPase domain of HSP90 chaperone/DNA topoisomerase II/histidine kinase"/>
    <property type="match status" value="1"/>
</dbReference>
<keyword evidence="8" id="KW-0472">Membrane</keyword>
<keyword evidence="8" id="KW-0812">Transmembrane</keyword>
<keyword evidence="8" id="KW-1133">Transmembrane helix</keyword>
<dbReference type="EMBL" id="SOAZ01000001">
    <property type="protein sequence ID" value="TDT63644.1"/>
    <property type="molecule type" value="Genomic_DNA"/>
</dbReference>
<evidence type="ECO:0000256" key="2">
    <source>
        <dbReference type="ARBA" id="ARBA00004370"/>
    </source>
</evidence>
<dbReference type="InterPro" id="IPR005467">
    <property type="entry name" value="His_kinase_dom"/>
</dbReference>
<keyword evidence="7" id="KW-0902">Two-component regulatory system</keyword>
<dbReference type="CDD" id="cd06225">
    <property type="entry name" value="HAMP"/>
    <property type="match status" value="1"/>
</dbReference>
<keyword evidence="5" id="KW-0808">Transferase</keyword>
<dbReference type="SUPFAM" id="SSF158472">
    <property type="entry name" value="HAMP domain-like"/>
    <property type="match status" value="1"/>
</dbReference>
<dbReference type="GO" id="GO:0004721">
    <property type="term" value="F:phosphoprotein phosphatase activity"/>
    <property type="evidence" value="ECO:0007669"/>
    <property type="project" value="TreeGrafter"/>
</dbReference>
<comment type="catalytic activity">
    <reaction evidence="1">
        <text>ATP + protein L-histidine = ADP + protein N-phospho-L-histidine.</text>
        <dbReference type="EC" id="2.7.13.3"/>
    </reaction>
</comment>
<dbReference type="SMART" id="SM00304">
    <property type="entry name" value="HAMP"/>
    <property type="match status" value="1"/>
</dbReference>
<dbReference type="InterPro" id="IPR004358">
    <property type="entry name" value="Sig_transdc_His_kin-like_C"/>
</dbReference>
<dbReference type="FunFam" id="3.30.565.10:FF:000006">
    <property type="entry name" value="Sensor histidine kinase WalK"/>
    <property type="match status" value="1"/>
</dbReference>
<evidence type="ECO:0000259" key="9">
    <source>
        <dbReference type="PROSITE" id="PS50109"/>
    </source>
</evidence>
<evidence type="ECO:0000256" key="5">
    <source>
        <dbReference type="ARBA" id="ARBA00022679"/>
    </source>
</evidence>
<dbReference type="EC" id="2.7.13.3" evidence="3"/>
<evidence type="ECO:0000313" key="11">
    <source>
        <dbReference type="EMBL" id="TDT63644.1"/>
    </source>
</evidence>
<reference evidence="11 12" key="1">
    <citation type="submission" date="2019-03" db="EMBL/GenBank/DDBJ databases">
        <title>Genomic Encyclopedia of Type Strains, Phase IV (KMG-IV): sequencing the most valuable type-strain genomes for metagenomic binning, comparative biology and taxonomic classification.</title>
        <authorList>
            <person name="Goeker M."/>
        </authorList>
    </citation>
    <scope>NUCLEOTIDE SEQUENCE [LARGE SCALE GENOMIC DNA]</scope>
    <source>
        <strain evidence="11 12">DSM 24455</strain>
    </source>
</reference>
<gene>
    <name evidence="11" type="ORF">EDD71_10171</name>
</gene>
<dbReference type="InterPro" id="IPR050351">
    <property type="entry name" value="BphY/WalK/GraS-like"/>
</dbReference>
<dbReference type="Pfam" id="PF02518">
    <property type="entry name" value="HATPase_c"/>
    <property type="match status" value="1"/>
</dbReference>
<dbReference type="InterPro" id="IPR036097">
    <property type="entry name" value="HisK_dim/P_sf"/>
</dbReference>
<evidence type="ECO:0000256" key="1">
    <source>
        <dbReference type="ARBA" id="ARBA00000085"/>
    </source>
</evidence>
<dbReference type="InterPro" id="IPR003594">
    <property type="entry name" value="HATPase_dom"/>
</dbReference>
<organism evidence="11 12">
    <name type="scientific">Fonticella tunisiensis</name>
    <dbReference type="NCBI Taxonomy" id="1096341"/>
    <lineage>
        <taxon>Bacteria</taxon>
        <taxon>Bacillati</taxon>
        <taxon>Bacillota</taxon>
        <taxon>Clostridia</taxon>
        <taxon>Eubacteriales</taxon>
        <taxon>Clostridiaceae</taxon>
        <taxon>Fonticella</taxon>
    </lineage>
</organism>
<evidence type="ECO:0000256" key="3">
    <source>
        <dbReference type="ARBA" id="ARBA00012438"/>
    </source>
</evidence>
<dbReference type="Proteomes" id="UP000295325">
    <property type="component" value="Unassembled WGS sequence"/>
</dbReference>
<proteinExistence type="predicted"/>
<dbReference type="GO" id="GO:0016036">
    <property type="term" value="P:cellular response to phosphate starvation"/>
    <property type="evidence" value="ECO:0007669"/>
    <property type="project" value="TreeGrafter"/>
</dbReference>
<evidence type="ECO:0000256" key="4">
    <source>
        <dbReference type="ARBA" id="ARBA00022553"/>
    </source>
</evidence>
<evidence type="ECO:0000256" key="8">
    <source>
        <dbReference type="SAM" id="Phobius"/>
    </source>
</evidence>
<dbReference type="InterPro" id="IPR036890">
    <property type="entry name" value="HATPase_C_sf"/>
</dbReference>
<dbReference type="CDD" id="cd00075">
    <property type="entry name" value="HATPase"/>
    <property type="match status" value="1"/>
</dbReference>
<dbReference type="InterPro" id="IPR003660">
    <property type="entry name" value="HAMP_dom"/>
</dbReference>
<dbReference type="Pfam" id="PF00512">
    <property type="entry name" value="HisKA"/>
    <property type="match status" value="1"/>
</dbReference>
<dbReference type="RefSeq" id="WP_166636274.1">
    <property type="nucleotide sequence ID" value="NZ_SOAZ01000001.1"/>
</dbReference>
<dbReference type="Gene3D" id="6.10.340.10">
    <property type="match status" value="1"/>
</dbReference>
<dbReference type="CDD" id="cd00082">
    <property type="entry name" value="HisKA"/>
    <property type="match status" value="1"/>
</dbReference>
<keyword evidence="6 11" id="KW-0418">Kinase</keyword>
<feature type="domain" description="HAMP" evidence="10">
    <location>
        <begin position="189"/>
        <end position="242"/>
    </location>
</feature>
<dbReference type="GO" id="GO:0000155">
    <property type="term" value="F:phosphorelay sensor kinase activity"/>
    <property type="evidence" value="ECO:0007669"/>
    <property type="project" value="InterPro"/>
</dbReference>